<accession>A0AAN7ZAD7</accession>
<proteinExistence type="predicted"/>
<evidence type="ECO:0000313" key="2">
    <source>
        <dbReference type="EMBL" id="KAK5636307.1"/>
    </source>
</evidence>
<evidence type="ECO:0000313" key="3">
    <source>
        <dbReference type="Proteomes" id="UP001305414"/>
    </source>
</evidence>
<feature type="region of interest" description="Disordered" evidence="1">
    <location>
        <begin position="18"/>
        <end position="37"/>
    </location>
</feature>
<dbReference type="EMBL" id="JAWHQM010000066">
    <property type="protein sequence ID" value="KAK5636307.1"/>
    <property type="molecule type" value="Genomic_DNA"/>
</dbReference>
<sequence>MFGCWVYYVVLVKAETRDRDRDRDEDKGEDNDNDKRVSARYVTERGGWFGLGFLDAGLTQALKSQAFLYHRQAPEQRPEQRPDQRLNSALAG</sequence>
<dbReference type="Proteomes" id="UP001305414">
    <property type="component" value="Unassembled WGS sequence"/>
</dbReference>
<comment type="caution">
    <text evidence="2">The sequence shown here is derived from an EMBL/GenBank/DDBJ whole genome shotgun (WGS) entry which is preliminary data.</text>
</comment>
<protein>
    <submittedName>
        <fullName evidence="2">Uncharacterized protein</fullName>
    </submittedName>
</protein>
<keyword evidence="3" id="KW-1185">Reference proteome</keyword>
<name>A0AAN7ZAD7_9PEZI</name>
<reference evidence="2 3" key="1">
    <citation type="submission" date="2023-10" db="EMBL/GenBank/DDBJ databases">
        <title>Draft genome sequence of Xylaria bambusicola isolate GMP-LS, the root and basal stem rot pathogen of sugarcane in Indonesia.</title>
        <authorList>
            <person name="Selvaraj P."/>
            <person name="Muralishankar V."/>
            <person name="Muruganantham S."/>
            <person name="Sp S."/>
            <person name="Haryani S."/>
            <person name="Lau K.J.X."/>
            <person name="Naqvi N.I."/>
        </authorList>
    </citation>
    <scope>NUCLEOTIDE SEQUENCE [LARGE SCALE GENOMIC DNA]</scope>
    <source>
        <strain evidence="2">GMP-LS</strain>
    </source>
</reference>
<feature type="region of interest" description="Disordered" evidence="1">
    <location>
        <begin position="71"/>
        <end position="92"/>
    </location>
</feature>
<evidence type="ECO:0000256" key="1">
    <source>
        <dbReference type="SAM" id="MobiDB-lite"/>
    </source>
</evidence>
<feature type="compositionally biased region" description="Basic and acidic residues" evidence="1">
    <location>
        <begin position="72"/>
        <end position="84"/>
    </location>
</feature>
<gene>
    <name evidence="2" type="ORF">RRF57_012019</name>
</gene>
<dbReference type="AlphaFoldDB" id="A0AAN7ZAD7"/>
<organism evidence="2 3">
    <name type="scientific">Xylaria bambusicola</name>
    <dbReference type="NCBI Taxonomy" id="326684"/>
    <lineage>
        <taxon>Eukaryota</taxon>
        <taxon>Fungi</taxon>
        <taxon>Dikarya</taxon>
        <taxon>Ascomycota</taxon>
        <taxon>Pezizomycotina</taxon>
        <taxon>Sordariomycetes</taxon>
        <taxon>Xylariomycetidae</taxon>
        <taxon>Xylariales</taxon>
        <taxon>Xylariaceae</taxon>
        <taxon>Xylaria</taxon>
    </lineage>
</organism>